<dbReference type="PROSITE" id="PS50005">
    <property type="entry name" value="TPR"/>
    <property type="match status" value="1"/>
</dbReference>
<accession>A0AA35SQ86</accession>
<feature type="repeat" description="TPR" evidence="1">
    <location>
        <begin position="47"/>
        <end position="80"/>
    </location>
</feature>
<organism evidence="2 3">
    <name type="scientific">Geodia barretti</name>
    <name type="common">Barrett's horny sponge</name>
    <dbReference type="NCBI Taxonomy" id="519541"/>
    <lineage>
        <taxon>Eukaryota</taxon>
        <taxon>Metazoa</taxon>
        <taxon>Porifera</taxon>
        <taxon>Demospongiae</taxon>
        <taxon>Heteroscleromorpha</taxon>
        <taxon>Tetractinellida</taxon>
        <taxon>Astrophorina</taxon>
        <taxon>Geodiidae</taxon>
        <taxon>Geodia</taxon>
    </lineage>
</organism>
<dbReference type="EMBL" id="CASHTH010002634">
    <property type="protein sequence ID" value="CAI8032941.1"/>
    <property type="molecule type" value="Genomic_DNA"/>
</dbReference>
<dbReference type="InterPro" id="IPR011990">
    <property type="entry name" value="TPR-like_helical_dom_sf"/>
</dbReference>
<name>A0AA35SQ86_GEOBA</name>
<dbReference type="SMART" id="SM00028">
    <property type="entry name" value="TPR"/>
    <property type="match status" value="1"/>
</dbReference>
<dbReference type="InterPro" id="IPR019734">
    <property type="entry name" value="TPR_rpt"/>
</dbReference>
<dbReference type="Proteomes" id="UP001174909">
    <property type="component" value="Unassembled WGS sequence"/>
</dbReference>
<comment type="caution">
    <text evidence="2">The sequence shown here is derived from an EMBL/GenBank/DDBJ whole genome shotgun (WGS) entry which is preliminary data.</text>
</comment>
<evidence type="ECO:0000313" key="2">
    <source>
        <dbReference type="EMBL" id="CAI8032941.1"/>
    </source>
</evidence>
<keyword evidence="1" id="KW-0802">TPR repeat</keyword>
<evidence type="ECO:0000313" key="3">
    <source>
        <dbReference type="Proteomes" id="UP001174909"/>
    </source>
</evidence>
<proteinExistence type="predicted"/>
<dbReference type="Pfam" id="PF14559">
    <property type="entry name" value="TPR_19"/>
    <property type="match status" value="1"/>
</dbReference>
<evidence type="ECO:0008006" key="4">
    <source>
        <dbReference type="Google" id="ProtNLM"/>
    </source>
</evidence>
<reference evidence="2" key="1">
    <citation type="submission" date="2023-03" db="EMBL/GenBank/DDBJ databases">
        <authorList>
            <person name="Steffen K."/>
            <person name="Cardenas P."/>
        </authorList>
    </citation>
    <scope>NUCLEOTIDE SEQUENCE</scope>
</reference>
<dbReference type="SUPFAM" id="SSF48452">
    <property type="entry name" value="TPR-like"/>
    <property type="match status" value="1"/>
</dbReference>
<gene>
    <name evidence="2" type="ORF">GBAR_LOCUS18587</name>
</gene>
<dbReference type="Gene3D" id="1.25.40.10">
    <property type="entry name" value="Tetratricopeptide repeat domain"/>
    <property type="match status" value="1"/>
</dbReference>
<sequence>MNARGFEDRDKYRKDMGKRAVALAMHGKWEQAASVNRTIVREFPDDLEAYNRLGKALSELGRNREAKAAFETVLQRSRNNSIAKKNLARLMKLADDASPRVTKRATRSVHAFIEESGKAGVTTLTKPAPTNVLLELTPGDLVQLSVTGRALTVTDESGAYIGQVEPRVGSRIARLIKGGNRYEATVTSVGDQRLDIIIRETYKSPSQMGVVSFPLRGSAVYGGYLPSQAIAYDAGDDEMEIPVAEKVAVKDWSNDDTEPGDDEAFSPVIHRIINSPGEDMDDDY</sequence>
<protein>
    <recommendedName>
        <fullName evidence="4">Tetratricopeptide repeat protein</fullName>
    </recommendedName>
</protein>
<keyword evidence="3" id="KW-1185">Reference proteome</keyword>
<evidence type="ECO:0000256" key="1">
    <source>
        <dbReference type="PROSITE-ProRule" id="PRU00339"/>
    </source>
</evidence>
<dbReference type="AlphaFoldDB" id="A0AA35SQ86"/>